<evidence type="ECO:0000256" key="2">
    <source>
        <dbReference type="SAM" id="MobiDB-lite"/>
    </source>
</evidence>
<dbReference type="InterPro" id="IPR001584">
    <property type="entry name" value="Integrase_cat-core"/>
</dbReference>
<evidence type="ECO:0000313" key="6">
    <source>
        <dbReference type="Proteomes" id="UP000288805"/>
    </source>
</evidence>
<dbReference type="GO" id="GO:0008270">
    <property type="term" value="F:zinc ion binding"/>
    <property type="evidence" value="ECO:0007669"/>
    <property type="project" value="UniProtKB-KW"/>
</dbReference>
<dbReference type="Pfam" id="PF00098">
    <property type="entry name" value="zf-CCHC"/>
    <property type="match status" value="1"/>
</dbReference>
<dbReference type="PANTHER" id="PTHR11439:SF467">
    <property type="entry name" value="INTEGRASE CATALYTIC DOMAIN-CONTAINING PROTEIN"/>
    <property type="match status" value="1"/>
</dbReference>
<dbReference type="SUPFAM" id="SSF57756">
    <property type="entry name" value="Retrovirus zinc finger-like domains"/>
    <property type="match status" value="1"/>
</dbReference>
<dbReference type="InterPro" id="IPR013103">
    <property type="entry name" value="RVT_2"/>
</dbReference>
<feature type="region of interest" description="Disordered" evidence="2">
    <location>
        <begin position="364"/>
        <end position="386"/>
    </location>
</feature>
<evidence type="ECO:0000259" key="4">
    <source>
        <dbReference type="PROSITE" id="PS50994"/>
    </source>
</evidence>
<reference evidence="5 6" key="1">
    <citation type="journal article" date="2018" name="PLoS Genet.">
        <title>Population sequencing reveals clonal diversity and ancestral inbreeding in the grapevine cultivar Chardonnay.</title>
        <authorList>
            <person name="Roach M.J."/>
            <person name="Johnson D.L."/>
            <person name="Bohlmann J."/>
            <person name="van Vuuren H.J."/>
            <person name="Jones S.J."/>
            <person name="Pretorius I.S."/>
            <person name="Schmidt S.A."/>
            <person name="Borneman A.R."/>
        </authorList>
    </citation>
    <scope>NUCLEOTIDE SEQUENCE [LARGE SCALE GENOMIC DNA]</scope>
    <source>
        <strain evidence="6">cv. Chardonnay</strain>
        <tissue evidence="5">Leaf</tissue>
    </source>
</reference>
<dbReference type="SUPFAM" id="SSF56672">
    <property type="entry name" value="DNA/RNA polymerases"/>
    <property type="match status" value="1"/>
</dbReference>
<dbReference type="GO" id="GO:0015074">
    <property type="term" value="P:DNA integration"/>
    <property type="evidence" value="ECO:0007669"/>
    <property type="project" value="InterPro"/>
</dbReference>
<dbReference type="Proteomes" id="UP000288805">
    <property type="component" value="Unassembled WGS sequence"/>
</dbReference>
<dbReference type="InterPro" id="IPR043502">
    <property type="entry name" value="DNA/RNA_pol_sf"/>
</dbReference>
<dbReference type="InterPro" id="IPR001878">
    <property type="entry name" value="Znf_CCHC"/>
</dbReference>
<keyword evidence="1" id="KW-0862">Zinc</keyword>
<dbReference type="GO" id="GO:0003676">
    <property type="term" value="F:nucleic acid binding"/>
    <property type="evidence" value="ECO:0007669"/>
    <property type="project" value="InterPro"/>
</dbReference>
<feature type="domain" description="Integrase catalytic" evidence="4">
    <location>
        <begin position="430"/>
        <end position="580"/>
    </location>
</feature>
<keyword evidence="1" id="KW-0863">Zinc-finger</keyword>
<evidence type="ECO:0000259" key="3">
    <source>
        <dbReference type="PROSITE" id="PS50158"/>
    </source>
</evidence>
<dbReference type="InterPro" id="IPR012337">
    <property type="entry name" value="RNaseH-like_sf"/>
</dbReference>
<dbReference type="Pfam" id="PF07727">
    <property type="entry name" value="RVT_2"/>
    <property type="match status" value="1"/>
</dbReference>
<accession>A0A438IVV6</accession>
<keyword evidence="1" id="KW-0479">Metal-binding</keyword>
<evidence type="ECO:0000313" key="5">
    <source>
        <dbReference type="EMBL" id="RVX00878.1"/>
    </source>
</evidence>
<feature type="compositionally biased region" description="Basic and acidic residues" evidence="2">
    <location>
        <begin position="369"/>
        <end position="386"/>
    </location>
</feature>
<dbReference type="SUPFAM" id="SSF53098">
    <property type="entry name" value="Ribonuclease H-like"/>
    <property type="match status" value="1"/>
</dbReference>
<dbReference type="Pfam" id="PF14223">
    <property type="entry name" value="Retrotran_gag_2"/>
    <property type="match status" value="1"/>
</dbReference>
<feature type="domain" description="CCHC-type" evidence="3">
    <location>
        <begin position="394"/>
        <end position="407"/>
    </location>
</feature>
<dbReference type="EMBL" id="QGNW01000079">
    <property type="protein sequence ID" value="RVX00878.1"/>
    <property type="molecule type" value="Genomic_DNA"/>
</dbReference>
<evidence type="ECO:0000256" key="1">
    <source>
        <dbReference type="PROSITE-ProRule" id="PRU00047"/>
    </source>
</evidence>
<dbReference type="InterPro" id="IPR036397">
    <property type="entry name" value="RNaseH_sf"/>
</dbReference>
<dbReference type="PROSITE" id="PS50994">
    <property type="entry name" value="INTEGRASE"/>
    <property type="match status" value="1"/>
</dbReference>
<dbReference type="PROSITE" id="PS50158">
    <property type="entry name" value="ZF_CCHC"/>
    <property type="match status" value="1"/>
</dbReference>
<dbReference type="PANTHER" id="PTHR11439">
    <property type="entry name" value="GAG-POL-RELATED RETROTRANSPOSON"/>
    <property type="match status" value="1"/>
</dbReference>
<comment type="caution">
    <text evidence="5">The sequence shown here is derived from an EMBL/GenBank/DDBJ whole genome shotgun (WGS) entry which is preliminary data.</text>
</comment>
<proteinExistence type="predicted"/>
<dbReference type="AlphaFoldDB" id="A0A438IVV6"/>
<organism evidence="5 6">
    <name type="scientific">Vitis vinifera</name>
    <name type="common">Grape</name>
    <dbReference type="NCBI Taxonomy" id="29760"/>
    <lineage>
        <taxon>Eukaryota</taxon>
        <taxon>Viridiplantae</taxon>
        <taxon>Streptophyta</taxon>
        <taxon>Embryophyta</taxon>
        <taxon>Tracheophyta</taxon>
        <taxon>Spermatophyta</taxon>
        <taxon>Magnoliopsida</taxon>
        <taxon>eudicotyledons</taxon>
        <taxon>Gunneridae</taxon>
        <taxon>Pentapetalae</taxon>
        <taxon>rosids</taxon>
        <taxon>Vitales</taxon>
        <taxon>Vitaceae</taxon>
        <taxon>Viteae</taxon>
        <taxon>Vitis</taxon>
    </lineage>
</organism>
<gene>
    <name evidence="5" type="primary">POLX_2822</name>
    <name evidence="5" type="ORF">CK203_026436</name>
</gene>
<dbReference type="Gene3D" id="3.30.420.10">
    <property type="entry name" value="Ribonuclease H-like superfamily/Ribonuclease H"/>
    <property type="match status" value="1"/>
</dbReference>
<protein>
    <submittedName>
        <fullName evidence="5">Retrovirus-related Pol polyprotein from transposon TNT 1-94</fullName>
    </submittedName>
</protein>
<name>A0A438IVV6_VITVI</name>
<sequence length="1121" mass="126089">MKNITAPFLQLSGGSQGAIADAIAPFLGASPGAIEGIVFRRHLLVTGAIAGAIEGAVFRLHLLVTGAVFRLHLLVVGTIVSAIEGAVFKHHLLVASTIAGTIEGAIFRRHLLVAGAVSQAPLEALVAGSIRGAICRRCFLAVCSAVLVPTSLHFLASGMTVFYGSNFSEWYERVQFSLGVLDLDLALITDKPLEATDDSTLEQVEQSKAWAKSNRLSLMFMRMTIANNIKTSLPQTGFASEFLKSVEERFKRADKSLAGTLMAELTTMKYDGQKGIQQHILTMTEKAAKLKALGMGMDESFLVQFVLNSLPSQFAPFKIHYNTNSDQWNLNELTSKCIQEEVRLIQEGHNLALAVTHGVTKKKGKFKKEKNFPPKKSEPEEGSQSHDGKFTVSCYFCGKKGHVKKDCIKRKAWFEKRGINLSFVCYESNLAEVPSNTWWIDSEATTHVTNLMQGFLTTRKPKESEKFLYMGNRLKVEVVVVGEKYFITFIDDLSRYGYVYLMHEKSQAIDIFEMFITEVERQLDKKIKIVRSDRGGEYYGRYDESGQNPGPFAKFLEKRGIHAQYTMPGTPQQNGVAERVPSKAVPKTPFELWTGRKPSLRHIHIWGCPAEARIYNPHEKKLDSRTISGYFIGYPDKSKGSNEPRKVDIEEIRVDIPPPFLPQEIIVPQPVQQVEDNEQHNRDGSLPPENIAIENAVEPPQPAPLRRSQRERRPAITDDYVVYLQESDFDIGIRKDLVSFSQAMESDDSSKWMEAMNEELKSMAHNGVWDLIELPNNCKPVGCKWVFKTKRDTKGNIERFKAKLVAKGFTQKEGIDYKDTFFPVSKKDSLRIIMALVAHFDLELHQMDVKTAFLNGNLDEDIYMEQPEGFAKKGNEHLVCKLKKSIYGLKQASRQCDLGLLREAKEYLSKNFHMVDMGDKLSKMQCPRNNMEREQMKKIPYASAVGSLMYAQTCIRPDISFAVGMLGRYQSDPGFEHWKAAKKVMRYLQGTKDYMLTYKRSEQLEVVGYSDSDYGGCLDSLNSTSGFVFMLANGAISWKSEKQSITTSSTMEAEFVACFEASSHALWLWNFILGLGVVDSIAKPLRIYCDNTAAVFFSKNGKFSSGSKHMDLKYLVVKERV</sequence>
<dbReference type="CDD" id="cd09272">
    <property type="entry name" value="RNase_HI_RT_Ty1"/>
    <property type="match status" value="1"/>
</dbReference>
<dbReference type="SMART" id="SM00343">
    <property type="entry name" value="ZnF_C2HC"/>
    <property type="match status" value="1"/>
</dbReference>
<dbReference type="InterPro" id="IPR036875">
    <property type="entry name" value="Znf_CCHC_sf"/>
</dbReference>